<evidence type="ECO:0000313" key="3">
    <source>
        <dbReference type="Proteomes" id="UP000321291"/>
    </source>
</evidence>
<dbReference type="EMBL" id="CP042434">
    <property type="protein sequence ID" value="QEC73871.1"/>
    <property type="molecule type" value="Genomic_DNA"/>
</dbReference>
<accession>A0A5B8VRY6</accession>
<dbReference type="PANTHER" id="PTHR34614">
    <property type="match status" value="1"/>
</dbReference>
<sequence length="353" mass="41268">MSKYNKSFLSEVFNITPNSTTMASLIKDLGRNRQPIVDYMKQISGDDPLVLMDATSIVSYSDNLTRVKNGITTDSTFEPIFNLLYFYCPDNYMPAYYRLFDGNLKDVTMVTMALQESGYKNALIIADKGFYSAANIKLLENANLQYIIPLKRNSTLIKKTRFKKMKDSINKFIFEDRVICFDSYSVPGKKKIYLYIDEVLMMAESRDYTKRMKNHPENYNEIKFKEQSLNFGSFAIITNRLDDAEEVYINYKSRCGVELLFDGVKNILGNDYTYMHDDHALEGWMFINHLALQVHHKIYRFLKEKQLLSKYSIRDFIEYLVAIRKVKVNDEWVLEPAIDKQMKMLKDLSISIP</sequence>
<dbReference type="InterPro" id="IPR002559">
    <property type="entry name" value="Transposase_11"/>
</dbReference>
<keyword evidence="3" id="KW-1185">Reference proteome</keyword>
<dbReference type="Pfam" id="PF01609">
    <property type="entry name" value="DDE_Tnp_1"/>
    <property type="match status" value="1"/>
</dbReference>
<evidence type="ECO:0000259" key="1">
    <source>
        <dbReference type="Pfam" id="PF01609"/>
    </source>
</evidence>
<proteinExistence type="predicted"/>
<dbReference type="SUPFAM" id="SSF53098">
    <property type="entry name" value="Ribonuclease H-like"/>
    <property type="match status" value="1"/>
</dbReference>
<evidence type="ECO:0000313" key="2">
    <source>
        <dbReference type="EMBL" id="QEC73871.1"/>
    </source>
</evidence>
<dbReference type="RefSeq" id="WP_146787133.1">
    <property type="nucleotide sequence ID" value="NZ_CP042434.1"/>
</dbReference>
<dbReference type="InterPro" id="IPR012337">
    <property type="entry name" value="RNaseH-like_sf"/>
</dbReference>
<name>A0A5B8VRY6_9BACT</name>
<dbReference type="Proteomes" id="UP000321291">
    <property type="component" value="Chromosome"/>
</dbReference>
<dbReference type="KEGG" id="agi:FSB73_21615"/>
<gene>
    <name evidence="2" type="ORF">FSB73_21615</name>
</gene>
<dbReference type="GO" id="GO:0003677">
    <property type="term" value="F:DNA binding"/>
    <property type="evidence" value="ECO:0007669"/>
    <property type="project" value="InterPro"/>
</dbReference>
<protein>
    <submittedName>
        <fullName evidence="2">Transposase</fullName>
    </submittedName>
</protein>
<dbReference type="AlphaFoldDB" id="A0A5B8VRY6"/>
<organism evidence="2 3">
    <name type="scientific">Arachidicoccus ginsenosidivorans</name>
    <dbReference type="NCBI Taxonomy" id="496057"/>
    <lineage>
        <taxon>Bacteria</taxon>
        <taxon>Pseudomonadati</taxon>
        <taxon>Bacteroidota</taxon>
        <taxon>Chitinophagia</taxon>
        <taxon>Chitinophagales</taxon>
        <taxon>Chitinophagaceae</taxon>
        <taxon>Arachidicoccus</taxon>
    </lineage>
</organism>
<dbReference type="GO" id="GO:0004803">
    <property type="term" value="F:transposase activity"/>
    <property type="evidence" value="ECO:0007669"/>
    <property type="project" value="InterPro"/>
</dbReference>
<dbReference type="GO" id="GO:0006313">
    <property type="term" value="P:DNA transposition"/>
    <property type="evidence" value="ECO:0007669"/>
    <property type="project" value="InterPro"/>
</dbReference>
<dbReference type="OrthoDB" id="7327264at2"/>
<feature type="domain" description="Transposase IS4-like" evidence="1">
    <location>
        <begin position="46"/>
        <end position="292"/>
    </location>
</feature>
<dbReference type="PANTHER" id="PTHR34614:SF2">
    <property type="entry name" value="TRANSPOSASE IS4-LIKE DOMAIN-CONTAINING PROTEIN"/>
    <property type="match status" value="1"/>
</dbReference>
<reference evidence="2 3" key="1">
    <citation type="journal article" date="2017" name="Int. J. Syst. Evol. Microbiol.">
        <title>Arachidicoccus ginsenosidivorans sp. nov., with ginsenoside-converting activity isolated from ginseng cultivating soil.</title>
        <authorList>
            <person name="Siddiqi M.Z."/>
            <person name="Aslam Z."/>
            <person name="Im W.T."/>
        </authorList>
    </citation>
    <scope>NUCLEOTIDE SEQUENCE [LARGE SCALE GENOMIC DNA]</scope>
    <source>
        <strain evidence="2 3">Gsoil 809</strain>
    </source>
</reference>